<dbReference type="InParanoid" id="A0A6I8R3H8"/>
<sequence>MPGSSNRMLLLFRLVLAFSLFFYLGYGDTSTVADVSNSLTTVHSDTSSTMLKQASNSTNSTETNTATTTEGPKSTGLTSIISSVGSLTTSLGHTVNSSSTQNVTTTYSLTTASNQTATNITVNAFTVTANNITANNLTTQPPSATHGNTTITNLNWTTTSVNISVTPTSSNVTKTLITTTPGGTNQSTTTPTNTSSATTTVNNPLTPTNASCAGISGNSKDTADSAGVVLGAIIGSILGISLISLAVYFLCGSKKSSSFSHRRLYEETRNEPVLRLDNPANPYDVSYGDSSYYNPAALDEFSINNNHPREVIVMDDMSPRQPSA</sequence>
<keyword evidence="2" id="KW-0472">Membrane</keyword>
<evidence type="ECO:0008006" key="5">
    <source>
        <dbReference type="Google" id="ProtNLM"/>
    </source>
</evidence>
<dbReference type="Ensembl" id="ENSXETT00000108108">
    <property type="protein sequence ID" value="ENSXETP00000118975"/>
    <property type="gene ID" value="ENSXETG00000039522"/>
</dbReference>
<keyword evidence="3" id="KW-0732">Signal</keyword>
<dbReference type="Bgee" id="ENSXETG00000039522">
    <property type="expression patterns" value="Expressed in gonadal fat pad and 6 other cell types or tissues"/>
</dbReference>
<accession>A0A6I8R3H8</accession>
<name>A0A6I8R3H8_XENTR</name>
<feature type="signal peptide" evidence="3">
    <location>
        <begin position="1"/>
        <end position="27"/>
    </location>
</feature>
<feature type="region of interest" description="Disordered" evidence="1">
    <location>
        <begin position="177"/>
        <end position="205"/>
    </location>
</feature>
<dbReference type="Pfam" id="PF15672">
    <property type="entry name" value="Mucin15"/>
    <property type="match status" value="1"/>
</dbReference>
<feature type="compositionally biased region" description="Low complexity" evidence="1">
    <location>
        <begin position="54"/>
        <end position="70"/>
    </location>
</feature>
<dbReference type="GeneTree" id="ENSGT00390000001698"/>
<feature type="region of interest" description="Disordered" evidence="1">
    <location>
        <begin position="45"/>
        <end position="74"/>
    </location>
</feature>
<keyword evidence="2" id="KW-1133">Transmembrane helix</keyword>
<reference evidence="4" key="2">
    <citation type="submission" date="2020-05" db="UniProtKB">
        <authorList>
            <consortium name="Ensembl"/>
        </authorList>
    </citation>
    <scope>IDENTIFICATION</scope>
</reference>
<feature type="chain" id="PRO_5036177772" description="Mucin 15, cell surface associated" evidence="3">
    <location>
        <begin position="28"/>
        <end position="324"/>
    </location>
</feature>
<organism evidence="4">
    <name type="scientific">Xenopus tropicalis</name>
    <name type="common">Western clawed frog</name>
    <name type="synonym">Silurana tropicalis</name>
    <dbReference type="NCBI Taxonomy" id="8364"/>
    <lineage>
        <taxon>Eukaryota</taxon>
        <taxon>Metazoa</taxon>
        <taxon>Chordata</taxon>
        <taxon>Craniata</taxon>
        <taxon>Vertebrata</taxon>
        <taxon>Euteleostomi</taxon>
        <taxon>Amphibia</taxon>
        <taxon>Batrachia</taxon>
        <taxon>Anura</taxon>
        <taxon>Pipoidea</taxon>
        <taxon>Pipidae</taxon>
        <taxon>Xenopodinae</taxon>
        <taxon>Xenopus</taxon>
        <taxon>Silurana</taxon>
    </lineage>
</organism>
<evidence type="ECO:0000256" key="3">
    <source>
        <dbReference type="SAM" id="SignalP"/>
    </source>
</evidence>
<keyword evidence="2" id="KW-0812">Transmembrane</keyword>
<protein>
    <recommendedName>
        <fullName evidence="5">Mucin 15, cell surface associated</fullName>
    </recommendedName>
</protein>
<evidence type="ECO:0000256" key="1">
    <source>
        <dbReference type="SAM" id="MobiDB-lite"/>
    </source>
</evidence>
<dbReference type="Ensembl" id="ENSXETT00000075696">
    <property type="protein sequence ID" value="ENSXETP00000080331"/>
    <property type="gene ID" value="ENSXETG00000039522"/>
</dbReference>
<dbReference type="PANTHER" id="PTHR45427:SF1">
    <property type="entry name" value="MUCIN-15"/>
    <property type="match status" value="1"/>
</dbReference>
<reference evidence="4" key="1">
    <citation type="journal article" date="2010" name="Science">
        <title>The genome of the Western clawed frog Xenopus tropicalis.</title>
        <authorList>
            <person name="Hellsten U."/>
            <person name="Harland R.M."/>
            <person name="Gilchrist M.J."/>
            <person name="Hendrix D."/>
            <person name="Jurka J."/>
            <person name="Kapitonov V."/>
            <person name="Ovcharenko I."/>
            <person name="Putnam N.H."/>
            <person name="Shu S."/>
            <person name="Taher L."/>
            <person name="Blitz I.L."/>
            <person name="Blumberg B."/>
            <person name="Dichmann D.S."/>
            <person name="Dubchak I."/>
            <person name="Amaya E."/>
            <person name="Detter J.C."/>
            <person name="Fletcher R."/>
            <person name="Gerhard D.S."/>
            <person name="Goodstein D."/>
            <person name="Graves T."/>
            <person name="Grigoriev I.V."/>
            <person name="Grimwood J."/>
            <person name="Kawashima T."/>
            <person name="Lindquist E."/>
            <person name="Lucas S.M."/>
            <person name="Mead P.E."/>
            <person name="Mitros T."/>
            <person name="Ogino H."/>
            <person name="Ohta Y."/>
            <person name="Poliakov A.V."/>
            <person name="Pollet N."/>
            <person name="Robert J."/>
            <person name="Salamov A."/>
            <person name="Sater A.K."/>
            <person name="Schmutz J."/>
            <person name="Terry A."/>
            <person name="Vize P.D."/>
            <person name="Warren W.C."/>
            <person name="Wells D."/>
            <person name="Wills A."/>
            <person name="Wilson R.K."/>
            <person name="Zimmerman L.B."/>
            <person name="Zorn A.M."/>
            <person name="Grainger R."/>
            <person name="Grammer T."/>
            <person name="Khokha M.K."/>
            <person name="Richardson P.M."/>
            <person name="Rokhsar D.S."/>
        </authorList>
    </citation>
    <scope>NUCLEOTIDE SEQUENCE [LARGE SCALE GENOMIC DNA]</scope>
    <source>
        <strain evidence="4">Nigerian</strain>
    </source>
</reference>
<feature type="transmembrane region" description="Helical" evidence="2">
    <location>
        <begin position="228"/>
        <end position="251"/>
    </location>
</feature>
<dbReference type="InterPro" id="IPR031371">
    <property type="entry name" value="Mucin-15"/>
</dbReference>
<dbReference type="AlphaFoldDB" id="A0A6I8R3H8"/>
<proteinExistence type="predicted"/>
<evidence type="ECO:0000313" key="4">
    <source>
        <dbReference type="Ensembl" id="ENSXETP00000080331"/>
    </source>
</evidence>
<dbReference type="PANTHER" id="PTHR45427">
    <property type="entry name" value="MUCIN-15"/>
    <property type="match status" value="1"/>
</dbReference>
<evidence type="ECO:0000256" key="2">
    <source>
        <dbReference type="SAM" id="Phobius"/>
    </source>
</evidence>